<keyword evidence="3" id="KW-1185">Reference proteome</keyword>
<organism evidence="2 3">
    <name type="scientific">Acanthopleuribacter pedis</name>
    <dbReference type="NCBI Taxonomy" id="442870"/>
    <lineage>
        <taxon>Bacteria</taxon>
        <taxon>Pseudomonadati</taxon>
        <taxon>Acidobacteriota</taxon>
        <taxon>Holophagae</taxon>
        <taxon>Acanthopleuribacterales</taxon>
        <taxon>Acanthopleuribacteraceae</taxon>
        <taxon>Acanthopleuribacter</taxon>
    </lineage>
</organism>
<dbReference type="AlphaFoldDB" id="A0A8J7U345"/>
<name>A0A8J7U345_9BACT</name>
<dbReference type="Proteomes" id="UP000664417">
    <property type="component" value="Unassembled WGS sequence"/>
</dbReference>
<sequence>MFHSLIKEIWSTTPGLENVLLSGIDGIVIARHHESDKDEIVAAEAASLIKDVQRFGEEMEAGALKALTAQYEDTMIAIQMVTPEYLLLGVLSDAQYLGLVQYRFTLKSYEWYSAIA</sequence>
<dbReference type="EMBL" id="JAFREP010000015">
    <property type="protein sequence ID" value="MBO1319998.1"/>
    <property type="molecule type" value="Genomic_DNA"/>
</dbReference>
<gene>
    <name evidence="2" type="ORF">J3U88_16105</name>
</gene>
<accession>A0A8J7U345</accession>
<dbReference type="InterPro" id="IPR004942">
    <property type="entry name" value="Roadblock/LAMTOR2_dom"/>
</dbReference>
<dbReference type="Pfam" id="PF03259">
    <property type="entry name" value="Robl_LC7"/>
    <property type="match status" value="1"/>
</dbReference>
<dbReference type="RefSeq" id="WP_207859953.1">
    <property type="nucleotide sequence ID" value="NZ_JAFREP010000015.1"/>
</dbReference>
<feature type="domain" description="Roadblock/LAMTOR2" evidence="1">
    <location>
        <begin position="12"/>
        <end position="87"/>
    </location>
</feature>
<dbReference type="Gene3D" id="3.30.450.30">
    <property type="entry name" value="Dynein light chain 2a, cytoplasmic"/>
    <property type="match status" value="1"/>
</dbReference>
<evidence type="ECO:0000313" key="2">
    <source>
        <dbReference type="EMBL" id="MBO1319998.1"/>
    </source>
</evidence>
<dbReference type="SUPFAM" id="SSF103196">
    <property type="entry name" value="Roadblock/LC7 domain"/>
    <property type="match status" value="1"/>
</dbReference>
<proteinExistence type="predicted"/>
<evidence type="ECO:0000313" key="3">
    <source>
        <dbReference type="Proteomes" id="UP000664417"/>
    </source>
</evidence>
<protein>
    <submittedName>
        <fullName evidence="2">Roadblock/LC7 domain-containing protein</fullName>
    </submittedName>
</protein>
<comment type="caution">
    <text evidence="2">The sequence shown here is derived from an EMBL/GenBank/DDBJ whole genome shotgun (WGS) entry which is preliminary data.</text>
</comment>
<reference evidence="2" key="1">
    <citation type="submission" date="2021-03" db="EMBL/GenBank/DDBJ databases">
        <authorList>
            <person name="Wang G."/>
        </authorList>
    </citation>
    <scope>NUCLEOTIDE SEQUENCE</scope>
    <source>
        <strain evidence="2">KCTC 12899</strain>
    </source>
</reference>
<evidence type="ECO:0000259" key="1">
    <source>
        <dbReference type="Pfam" id="PF03259"/>
    </source>
</evidence>